<dbReference type="GO" id="GO:0005524">
    <property type="term" value="F:ATP binding"/>
    <property type="evidence" value="ECO:0007669"/>
    <property type="project" value="UniProtKB-KW"/>
</dbReference>
<dbReference type="KEGG" id="pgv:SL003B_1000"/>
<keyword evidence="7" id="KW-1185">Reference proteome</keyword>
<dbReference type="PROSITE" id="PS00211">
    <property type="entry name" value="ABC_TRANSPORTER_1"/>
    <property type="match status" value="1"/>
</dbReference>
<dbReference type="HOGENOM" id="CLU_000604_1_22_5"/>
<dbReference type="Pfam" id="PF00005">
    <property type="entry name" value="ABC_tran"/>
    <property type="match status" value="1"/>
</dbReference>
<evidence type="ECO:0000313" key="6">
    <source>
        <dbReference type="EMBL" id="ADZ69429.1"/>
    </source>
</evidence>
<protein>
    <submittedName>
        <fullName evidence="6">ABC sulfonate transporter, ATPase subunit</fullName>
    </submittedName>
</protein>
<dbReference type="PANTHER" id="PTHR42788:SF19">
    <property type="entry name" value="ALIPHATIC SULFONATES IMPORT ATP-BINDING PROTEIN SSUB 2"/>
    <property type="match status" value="1"/>
</dbReference>
<keyword evidence="3" id="KW-0547">Nucleotide-binding</keyword>
<dbReference type="GO" id="GO:0016887">
    <property type="term" value="F:ATP hydrolysis activity"/>
    <property type="evidence" value="ECO:0007669"/>
    <property type="project" value="InterPro"/>
</dbReference>
<organism evidence="6 7">
    <name type="scientific">Polymorphum gilvum (strain LMG 25793 / CGMCC 1.9160 / SL003B-26A1)</name>
    <dbReference type="NCBI Taxonomy" id="991905"/>
    <lineage>
        <taxon>Bacteria</taxon>
        <taxon>Pseudomonadati</taxon>
        <taxon>Pseudomonadota</taxon>
        <taxon>Alphaproteobacteria</taxon>
        <taxon>Rhodobacterales</taxon>
        <taxon>Paracoccaceae</taxon>
        <taxon>Polymorphum</taxon>
    </lineage>
</organism>
<keyword evidence="2" id="KW-0813">Transport</keyword>
<dbReference type="InterPro" id="IPR003439">
    <property type="entry name" value="ABC_transporter-like_ATP-bd"/>
</dbReference>
<dbReference type="AlphaFoldDB" id="F2IXU8"/>
<evidence type="ECO:0000256" key="2">
    <source>
        <dbReference type="ARBA" id="ARBA00022448"/>
    </source>
</evidence>
<dbReference type="InterPro" id="IPR050166">
    <property type="entry name" value="ABC_transporter_ATP-bind"/>
</dbReference>
<dbReference type="eggNOG" id="COG1116">
    <property type="taxonomic scope" value="Bacteria"/>
</dbReference>
<comment type="similarity">
    <text evidence="1">Belongs to the ABC transporter superfamily.</text>
</comment>
<feature type="domain" description="ABC transporter" evidence="5">
    <location>
        <begin position="1"/>
        <end position="213"/>
    </location>
</feature>
<dbReference type="STRING" id="991905.SL003B_1000"/>
<accession>F2IXU8</accession>
<evidence type="ECO:0000256" key="1">
    <source>
        <dbReference type="ARBA" id="ARBA00005417"/>
    </source>
</evidence>
<evidence type="ECO:0000256" key="4">
    <source>
        <dbReference type="ARBA" id="ARBA00022840"/>
    </source>
</evidence>
<sequence>MRIDIAGKSFGSVSVLGRIELDIASGERIALLGPSGIGKSTLIRMVAGLDRDFAGRIEDVGRTAIVFQEPTLLPWRSAVQNVTLATRCSASDARALLAEVGLEGREDAFPRQLSLGQQRRLALARAFAAKPAILLLDEAFASLDPETADRMHALTEQMIRTHGTGAILATHDLDEALRLGSRLIVLSGRPATVKLDLSLAGVRDDTGRRDEIAERLKVLYQA</sequence>
<dbReference type="PANTHER" id="PTHR42788">
    <property type="entry name" value="TAURINE IMPORT ATP-BINDING PROTEIN-RELATED"/>
    <property type="match status" value="1"/>
</dbReference>
<keyword evidence="4" id="KW-0067">ATP-binding</keyword>
<dbReference type="Gene3D" id="3.40.50.300">
    <property type="entry name" value="P-loop containing nucleotide triphosphate hydrolases"/>
    <property type="match status" value="1"/>
</dbReference>
<dbReference type="OrthoDB" id="9802264at2"/>
<dbReference type="RefSeq" id="WP_013651747.1">
    <property type="nucleotide sequence ID" value="NC_015259.1"/>
</dbReference>
<gene>
    <name evidence="6" type="ordered locus">SL003B_1000</name>
</gene>
<name>F2IXU8_POLGS</name>
<reference evidence="6 7" key="1">
    <citation type="journal article" date="2011" name="J. Bacteriol.">
        <title>Complete genome sequence of Polymorphum gilvum SL003B-26A1T, a crude oil-degrading bacterium from oil-polluted saline soil.</title>
        <authorList>
            <person name="Li S.G."/>
            <person name="Tang Y.Q."/>
            <person name="Nie Y."/>
            <person name="Cai M."/>
            <person name="Wu X.L."/>
        </authorList>
    </citation>
    <scope>NUCLEOTIDE SEQUENCE [LARGE SCALE GENOMIC DNA]</scope>
    <source>
        <strain evidence="7">LMG 25793 / CGMCC 1.9160 / SL003B-26A1</strain>
    </source>
</reference>
<evidence type="ECO:0000256" key="3">
    <source>
        <dbReference type="ARBA" id="ARBA00022741"/>
    </source>
</evidence>
<dbReference type="SUPFAM" id="SSF52540">
    <property type="entry name" value="P-loop containing nucleoside triphosphate hydrolases"/>
    <property type="match status" value="1"/>
</dbReference>
<dbReference type="PROSITE" id="PS50893">
    <property type="entry name" value="ABC_TRANSPORTER_2"/>
    <property type="match status" value="1"/>
</dbReference>
<dbReference type="Proteomes" id="UP000008130">
    <property type="component" value="Chromosome"/>
</dbReference>
<dbReference type="InterPro" id="IPR027417">
    <property type="entry name" value="P-loop_NTPase"/>
</dbReference>
<evidence type="ECO:0000259" key="5">
    <source>
        <dbReference type="PROSITE" id="PS50893"/>
    </source>
</evidence>
<dbReference type="InterPro" id="IPR017871">
    <property type="entry name" value="ABC_transporter-like_CS"/>
</dbReference>
<dbReference type="SMART" id="SM00382">
    <property type="entry name" value="AAA"/>
    <property type="match status" value="1"/>
</dbReference>
<evidence type="ECO:0000313" key="7">
    <source>
        <dbReference type="Proteomes" id="UP000008130"/>
    </source>
</evidence>
<dbReference type="EMBL" id="CP002568">
    <property type="protein sequence ID" value="ADZ69429.1"/>
    <property type="molecule type" value="Genomic_DNA"/>
</dbReference>
<dbReference type="InterPro" id="IPR003593">
    <property type="entry name" value="AAA+_ATPase"/>
</dbReference>
<proteinExistence type="inferred from homology"/>